<accession>A0A7R9IS04</accession>
<gene>
    <name evidence="2" type="ORF">TTEB3V08_LOCUS11396</name>
</gene>
<evidence type="ECO:0000313" key="2">
    <source>
        <dbReference type="EMBL" id="CAD7463514.1"/>
    </source>
</evidence>
<evidence type="ECO:0000256" key="1">
    <source>
        <dbReference type="SAM" id="MobiDB-lite"/>
    </source>
</evidence>
<dbReference type="AlphaFoldDB" id="A0A7R9IS04"/>
<sequence>MAAQTSLQPRSTVLVCAGGWINKVPGPLDTTEGSAGQKPGGRKKRLVDSAAMGAPLPYNPYTSQMAPGMAPNMAPNMAPGMAPNMYSQPPPYTQVYRWFSVSSTSELQDLCVECRHTLSWVMGYTACTPYKKRRKGYELKQ</sequence>
<reference evidence="2" key="1">
    <citation type="submission" date="2020-11" db="EMBL/GenBank/DDBJ databases">
        <authorList>
            <person name="Tran Van P."/>
        </authorList>
    </citation>
    <scope>NUCLEOTIDE SEQUENCE</scope>
</reference>
<proteinExistence type="predicted"/>
<organism evidence="2">
    <name type="scientific">Timema tahoe</name>
    <dbReference type="NCBI Taxonomy" id="61484"/>
    <lineage>
        <taxon>Eukaryota</taxon>
        <taxon>Metazoa</taxon>
        <taxon>Ecdysozoa</taxon>
        <taxon>Arthropoda</taxon>
        <taxon>Hexapoda</taxon>
        <taxon>Insecta</taxon>
        <taxon>Pterygota</taxon>
        <taxon>Neoptera</taxon>
        <taxon>Polyneoptera</taxon>
        <taxon>Phasmatodea</taxon>
        <taxon>Timematodea</taxon>
        <taxon>Timematoidea</taxon>
        <taxon>Timematidae</taxon>
        <taxon>Timema</taxon>
    </lineage>
</organism>
<feature type="region of interest" description="Disordered" evidence="1">
    <location>
        <begin position="26"/>
        <end position="45"/>
    </location>
</feature>
<protein>
    <submittedName>
        <fullName evidence="2">Uncharacterized protein</fullName>
    </submittedName>
</protein>
<dbReference type="EMBL" id="OE008244">
    <property type="protein sequence ID" value="CAD7463514.1"/>
    <property type="molecule type" value="Genomic_DNA"/>
</dbReference>
<name>A0A7R9IS04_9NEOP</name>